<name>A0A183TGD8_SCHSO</name>
<dbReference type="AlphaFoldDB" id="A0A183TGD8"/>
<proteinExistence type="predicted"/>
<organism evidence="1">
    <name type="scientific">Schistocephalus solidus</name>
    <name type="common">Tapeworm</name>
    <dbReference type="NCBI Taxonomy" id="70667"/>
    <lineage>
        <taxon>Eukaryota</taxon>
        <taxon>Metazoa</taxon>
        <taxon>Spiralia</taxon>
        <taxon>Lophotrochozoa</taxon>
        <taxon>Platyhelminthes</taxon>
        <taxon>Cestoda</taxon>
        <taxon>Eucestoda</taxon>
        <taxon>Diphyllobothriidea</taxon>
        <taxon>Diphyllobothriidae</taxon>
        <taxon>Schistocephalus</taxon>
    </lineage>
</organism>
<sequence>LNLPQHGVDAEDSSPLHDFLVRDTMLPAQLQNSAEAAEMKAIQLPGLARVDNPGSRSVKKCRQDDGLVHLQFGVAGRWQRSYRLLRRVGGSHIGFPGAVPALGTVHTIEKDSGKDLPGDVEQLDASVVITEFPVPLPLVEMDGGRVFEILRHLSLALHLLKECCEFRHQPGLFVF</sequence>
<protein>
    <submittedName>
        <fullName evidence="1">Protein kinase domain-containing protein</fullName>
    </submittedName>
</protein>
<evidence type="ECO:0000313" key="1">
    <source>
        <dbReference type="WBParaSite" id="SSLN_0001612701-mRNA-1"/>
    </source>
</evidence>
<accession>A0A183TGD8</accession>
<reference evidence="1" key="1">
    <citation type="submission" date="2016-06" db="UniProtKB">
        <authorList>
            <consortium name="WormBaseParasite"/>
        </authorList>
    </citation>
    <scope>IDENTIFICATION</scope>
</reference>
<dbReference type="WBParaSite" id="SSLN_0001612701-mRNA-1">
    <property type="protein sequence ID" value="SSLN_0001612701-mRNA-1"/>
    <property type="gene ID" value="SSLN_0001612701"/>
</dbReference>